<dbReference type="PANTHER" id="PTHR34122">
    <property type="entry name" value="EXPRESSED PROTEIN-RELATED"/>
    <property type="match status" value="1"/>
</dbReference>
<reference evidence="4" key="3">
    <citation type="submission" date="2020-12" db="UniProtKB">
        <authorList>
            <consortium name="EnsemblPlants"/>
        </authorList>
    </citation>
    <scope>IDENTIFICATION</scope>
</reference>
<dbReference type="PROSITE" id="PS51667">
    <property type="entry name" value="WRC"/>
    <property type="match status" value="1"/>
</dbReference>
<protein>
    <recommendedName>
        <fullName evidence="3">WRC domain-containing protein</fullName>
    </recommendedName>
</protein>
<keyword evidence="5" id="KW-1185">Reference proteome</keyword>
<evidence type="ECO:0000313" key="4">
    <source>
        <dbReference type="EnsemblPlants" id="Pp3c19_9120V3.3"/>
    </source>
</evidence>
<name>A0A7I4BN45_PHYPA</name>
<dbReference type="GeneID" id="112295774"/>
<proteinExistence type="predicted"/>
<accession>A0A7I4BN45</accession>
<dbReference type="EnsemblPlants" id="Pp3c19_9120V3.3">
    <property type="protein sequence ID" value="Pp3c19_9120V3.3"/>
    <property type="gene ID" value="Pp3c19_9120"/>
</dbReference>
<evidence type="ECO:0000256" key="1">
    <source>
        <dbReference type="ARBA" id="ARBA00023242"/>
    </source>
</evidence>
<dbReference type="EMBL" id="ABEU02000019">
    <property type="status" value="NOT_ANNOTATED_CDS"/>
    <property type="molecule type" value="Genomic_DNA"/>
</dbReference>
<evidence type="ECO:0000313" key="5">
    <source>
        <dbReference type="Proteomes" id="UP000006727"/>
    </source>
</evidence>
<feature type="region of interest" description="Disordered" evidence="2">
    <location>
        <begin position="301"/>
        <end position="372"/>
    </location>
</feature>
<dbReference type="InterPro" id="IPR014977">
    <property type="entry name" value="WRC_dom"/>
</dbReference>
<feature type="region of interest" description="Disordered" evidence="2">
    <location>
        <begin position="36"/>
        <end position="69"/>
    </location>
</feature>
<feature type="region of interest" description="Disordered" evidence="2">
    <location>
        <begin position="247"/>
        <end position="266"/>
    </location>
</feature>
<organism evidence="4 5">
    <name type="scientific">Physcomitrium patens</name>
    <name type="common">Spreading-leaved earth moss</name>
    <name type="synonym">Physcomitrella patens</name>
    <dbReference type="NCBI Taxonomy" id="3218"/>
    <lineage>
        <taxon>Eukaryota</taxon>
        <taxon>Viridiplantae</taxon>
        <taxon>Streptophyta</taxon>
        <taxon>Embryophyta</taxon>
        <taxon>Bryophyta</taxon>
        <taxon>Bryophytina</taxon>
        <taxon>Bryopsida</taxon>
        <taxon>Funariidae</taxon>
        <taxon>Funariales</taxon>
        <taxon>Funariaceae</taxon>
        <taxon>Physcomitrium</taxon>
    </lineage>
</organism>
<reference evidence="4 5" key="1">
    <citation type="journal article" date="2008" name="Science">
        <title>The Physcomitrella genome reveals evolutionary insights into the conquest of land by plants.</title>
        <authorList>
            <person name="Rensing S."/>
            <person name="Lang D."/>
            <person name="Zimmer A."/>
            <person name="Terry A."/>
            <person name="Salamov A."/>
            <person name="Shapiro H."/>
            <person name="Nishiyama T."/>
            <person name="Perroud P.-F."/>
            <person name="Lindquist E."/>
            <person name="Kamisugi Y."/>
            <person name="Tanahashi T."/>
            <person name="Sakakibara K."/>
            <person name="Fujita T."/>
            <person name="Oishi K."/>
            <person name="Shin-I T."/>
            <person name="Kuroki Y."/>
            <person name="Toyoda A."/>
            <person name="Suzuki Y."/>
            <person name="Hashimoto A."/>
            <person name="Yamaguchi K."/>
            <person name="Sugano A."/>
            <person name="Kohara Y."/>
            <person name="Fujiyama A."/>
            <person name="Anterola A."/>
            <person name="Aoki S."/>
            <person name="Ashton N."/>
            <person name="Barbazuk W.B."/>
            <person name="Barker E."/>
            <person name="Bennetzen J."/>
            <person name="Bezanilla M."/>
            <person name="Blankenship R."/>
            <person name="Cho S.H."/>
            <person name="Dutcher S."/>
            <person name="Estelle M."/>
            <person name="Fawcett J.A."/>
            <person name="Gundlach H."/>
            <person name="Hanada K."/>
            <person name="Heyl A."/>
            <person name="Hicks K.A."/>
            <person name="Hugh J."/>
            <person name="Lohr M."/>
            <person name="Mayer K."/>
            <person name="Melkozernov A."/>
            <person name="Murata T."/>
            <person name="Nelson D."/>
            <person name="Pils B."/>
            <person name="Prigge M."/>
            <person name="Reiss B."/>
            <person name="Renner T."/>
            <person name="Rombauts S."/>
            <person name="Rushton P."/>
            <person name="Sanderfoot A."/>
            <person name="Schween G."/>
            <person name="Shiu S.-H."/>
            <person name="Stueber K."/>
            <person name="Theodoulou F.L."/>
            <person name="Tu H."/>
            <person name="Van de Peer Y."/>
            <person name="Verrier P.J."/>
            <person name="Waters E."/>
            <person name="Wood A."/>
            <person name="Yang L."/>
            <person name="Cove D."/>
            <person name="Cuming A."/>
            <person name="Hasebe M."/>
            <person name="Lucas S."/>
            <person name="Mishler D.B."/>
            <person name="Reski R."/>
            <person name="Grigoriev I."/>
            <person name="Quatrano R.S."/>
            <person name="Boore J.L."/>
        </authorList>
    </citation>
    <scope>NUCLEOTIDE SEQUENCE [LARGE SCALE GENOMIC DNA]</scope>
    <source>
        <strain evidence="4 5">cv. Gransden 2004</strain>
    </source>
</reference>
<dbReference type="RefSeq" id="XP_024403476.1">
    <property type="nucleotide sequence ID" value="XM_024547708.2"/>
</dbReference>
<dbReference type="InParanoid" id="A0A7I4BN45"/>
<gene>
    <name evidence="4" type="primary">LOC112295774</name>
</gene>
<feature type="compositionally biased region" description="Acidic residues" evidence="2">
    <location>
        <begin position="329"/>
        <end position="340"/>
    </location>
</feature>
<feature type="domain" description="WRC" evidence="3">
    <location>
        <begin position="264"/>
        <end position="308"/>
    </location>
</feature>
<evidence type="ECO:0000259" key="3">
    <source>
        <dbReference type="PROSITE" id="PS51667"/>
    </source>
</evidence>
<dbReference type="AlphaFoldDB" id="A0A7I4BN45"/>
<sequence>MRIRRKSEKVVESDGVPPLHTLITCTYQKLFKKDGEHGGGNEDGVAETHGTSETGKANMADRHRKQRHECGSWAHRRRVSREAKEDAVNMYVGRHGDNDVLDSSQDLYEARNHSLLPKRRKVKSTRYAEFSEEVINMSTPHSTKAEKRSRNIEKDIEEDNADFVSTVANSKEALIASIFYVFDTLGKNGLTASEVVAIMLEQNLPGLKEGGARHTVQVANVLRRSRHFISIGNKQYLPCPVAEDSKLEAKKQGHGRNGQSSNDKQARTECKLYDGSGWHCPRQVQSGFSLCVHHLDMINRPSGKVPTTSLVKDSPVHVHEPSTPQHEGEESDSDQQESEDIGPAVIAKWGRDRAPGSVPSQKRKMLSLMSIK</sequence>
<keyword evidence="1" id="KW-0539">Nucleus</keyword>
<reference evidence="4 5" key="2">
    <citation type="journal article" date="2018" name="Plant J.">
        <title>The Physcomitrella patens chromosome-scale assembly reveals moss genome structure and evolution.</title>
        <authorList>
            <person name="Lang D."/>
            <person name="Ullrich K.K."/>
            <person name="Murat F."/>
            <person name="Fuchs J."/>
            <person name="Jenkins J."/>
            <person name="Haas F.B."/>
            <person name="Piednoel M."/>
            <person name="Gundlach H."/>
            <person name="Van Bel M."/>
            <person name="Meyberg R."/>
            <person name="Vives C."/>
            <person name="Morata J."/>
            <person name="Symeonidi A."/>
            <person name="Hiss M."/>
            <person name="Muchero W."/>
            <person name="Kamisugi Y."/>
            <person name="Saleh O."/>
            <person name="Blanc G."/>
            <person name="Decker E.L."/>
            <person name="van Gessel N."/>
            <person name="Grimwood J."/>
            <person name="Hayes R.D."/>
            <person name="Graham S.W."/>
            <person name="Gunter L.E."/>
            <person name="McDaniel S.F."/>
            <person name="Hoernstein S.N.W."/>
            <person name="Larsson A."/>
            <person name="Li F.W."/>
            <person name="Perroud P.F."/>
            <person name="Phillips J."/>
            <person name="Ranjan P."/>
            <person name="Rokshar D.S."/>
            <person name="Rothfels C.J."/>
            <person name="Schneider L."/>
            <person name="Shu S."/>
            <person name="Stevenson D.W."/>
            <person name="Thummler F."/>
            <person name="Tillich M."/>
            <person name="Villarreal Aguilar J.C."/>
            <person name="Widiez T."/>
            <person name="Wong G.K."/>
            <person name="Wymore A."/>
            <person name="Zhang Y."/>
            <person name="Zimmer A.D."/>
            <person name="Quatrano R.S."/>
            <person name="Mayer K.F.X."/>
            <person name="Goodstein D."/>
            <person name="Casacuberta J.M."/>
            <person name="Vandepoele K."/>
            <person name="Reski R."/>
            <person name="Cuming A.C."/>
            <person name="Tuskan G.A."/>
            <person name="Maumus F."/>
            <person name="Salse J."/>
            <person name="Schmutz J."/>
            <person name="Rensing S.A."/>
        </authorList>
    </citation>
    <scope>NUCLEOTIDE SEQUENCE [LARGE SCALE GENOMIC DNA]</scope>
    <source>
        <strain evidence="4 5">cv. Gransden 2004</strain>
    </source>
</reference>
<dbReference type="Proteomes" id="UP000006727">
    <property type="component" value="Chromosome 19"/>
</dbReference>
<dbReference type="KEGG" id="ppp:112295774"/>
<dbReference type="PANTHER" id="PTHR34122:SF4">
    <property type="entry name" value="WRC DOMAIN-CONTAINING PROTEIN"/>
    <property type="match status" value="1"/>
</dbReference>
<evidence type="ECO:0000256" key="2">
    <source>
        <dbReference type="SAM" id="MobiDB-lite"/>
    </source>
</evidence>
<dbReference type="Gramene" id="Pp3c19_9120V3.3">
    <property type="protein sequence ID" value="Pp3c19_9120V3.3"/>
    <property type="gene ID" value="Pp3c19_9120"/>
</dbReference>
<dbReference type="OrthoDB" id="10393972at2759"/>